<feature type="domain" description="Heterokaryon incompatibility" evidence="1">
    <location>
        <begin position="55"/>
        <end position="205"/>
    </location>
</feature>
<dbReference type="OrthoDB" id="5125733at2759"/>
<proteinExistence type="predicted"/>
<protein>
    <recommendedName>
        <fullName evidence="1">Heterokaryon incompatibility domain-containing protein</fullName>
    </recommendedName>
</protein>
<keyword evidence="3" id="KW-1185">Reference proteome</keyword>
<gene>
    <name evidence="2" type="ORF">FHL15_000749</name>
</gene>
<comment type="caution">
    <text evidence="2">The sequence shown here is derived from an EMBL/GenBank/DDBJ whole genome shotgun (WGS) entry which is preliminary data.</text>
</comment>
<dbReference type="Pfam" id="PF06985">
    <property type="entry name" value="HET"/>
    <property type="match status" value="1"/>
</dbReference>
<organism evidence="2 3">
    <name type="scientific">Xylaria flabelliformis</name>
    <dbReference type="NCBI Taxonomy" id="2512241"/>
    <lineage>
        <taxon>Eukaryota</taxon>
        <taxon>Fungi</taxon>
        <taxon>Dikarya</taxon>
        <taxon>Ascomycota</taxon>
        <taxon>Pezizomycotina</taxon>
        <taxon>Sordariomycetes</taxon>
        <taxon>Xylariomycetidae</taxon>
        <taxon>Xylariales</taxon>
        <taxon>Xylariaceae</taxon>
        <taxon>Xylaria</taxon>
    </lineage>
</organism>
<dbReference type="STRING" id="2512241.A0A553ID22"/>
<evidence type="ECO:0000313" key="2">
    <source>
        <dbReference type="EMBL" id="TRX98104.1"/>
    </source>
</evidence>
<sequence length="533" mass="61059">MASFKTARGWLLECQENHPSCREQVDQMRPTRLLKIPENEAGILHLVNATNEHSYVALSYCWGCDQPCKLTKERLREGCFKIRDLPQTIQDAITAARNLNIMFIWIDALCIVQDDADSIQMELAKMPAIYSNAAVTISAASSATCHDGFLKPRDPVDFNRITFKLRFRTPDKEEGFIFLAPWELGKQLESMGKEPINERAWTLQEHIVPPRVLYYSFQQLHWICRKGILPDGGFYPTDRAKPWKGSDIYRIFTLSQASKEMIDPSMSTVLMRSLNSHPNHDIEYDGWRRNWDNLLQDYQARRLTNIDDKLVAVPSVGILFARYMHTEFLAGLFERDLAIDLLWNRVNVSKAQTRPTKYRAPSWSWASINSKTENQIASKKLRREGDVTIEVLPWSEAPSTRTRIGLASIELRVRAWITKTKSRNGRLQGEFEGATCIFDAIDPELCTPSGIDIVLVEVYWFPQPSGRIGGRNQADKIAGLIALKQDGQERYRRIGYFDMQVSIGRGMVPRARQPRQDMVRGSLQSQFSDIVLV</sequence>
<evidence type="ECO:0000259" key="1">
    <source>
        <dbReference type="Pfam" id="PF06985"/>
    </source>
</evidence>
<evidence type="ECO:0000313" key="3">
    <source>
        <dbReference type="Proteomes" id="UP000319160"/>
    </source>
</evidence>
<dbReference type="EMBL" id="VFLP01000003">
    <property type="protein sequence ID" value="TRX98104.1"/>
    <property type="molecule type" value="Genomic_DNA"/>
</dbReference>
<dbReference type="Proteomes" id="UP000319160">
    <property type="component" value="Unassembled WGS sequence"/>
</dbReference>
<reference evidence="3" key="1">
    <citation type="submission" date="2019-06" db="EMBL/GenBank/DDBJ databases">
        <title>Draft genome sequence of the griseofulvin-producing fungus Xylaria cubensis strain G536.</title>
        <authorList>
            <person name="Mead M.E."/>
            <person name="Raja H.A."/>
            <person name="Steenwyk J.L."/>
            <person name="Knowles S.L."/>
            <person name="Oberlies N.H."/>
            <person name="Rokas A."/>
        </authorList>
    </citation>
    <scope>NUCLEOTIDE SEQUENCE [LARGE SCALE GENOMIC DNA]</scope>
    <source>
        <strain evidence="3">G536</strain>
    </source>
</reference>
<dbReference type="InterPro" id="IPR010730">
    <property type="entry name" value="HET"/>
</dbReference>
<dbReference type="AlphaFoldDB" id="A0A553ID22"/>
<dbReference type="PANTHER" id="PTHR33112">
    <property type="entry name" value="DOMAIN PROTEIN, PUTATIVE-RELATED"/>
    <property type="match status" value="1"/>
</dbReference>
<dbReference type="PANTHER" id="PTHR33112:SF16">
    <property type="entry name" value="HETEROKARYON INCOMPATIBILITY DOMAIN-CONTAINING PROTEIN"/>
    <property type="match status" value="1"/>
</dbReference>
<accession>A0A553ID22</accession>
<name>A0A553ID22_9PEZI</name>